<proteinExistence type="evidence at transcript level"/>
<evidence type="ECO:0000256" key="7">
    <source>
        <dbReference type="SAM" id="SignalP"/>
    </source>
</evidence>
<dbReference type="Gene3D" id="1.10.238.20">
    <property type="entry name" value="Pheromone/general odorant binding protein domain"/>
    <property type="match status" value="1"/>
</dbReference>
<organism evidence="8">
    <name type="scientific">Anoplophora chinensis</name>
    <name type="common">Citrus longhorn beetle</name>
    <dbReference type="NCBI Taxonomy" id="217632"/>
    <lineage>
        <taxon>Eukaryota</taxon>
        <taxon>Metazoa</taxon>
        <taxon>Ecdysozoa</taxon>
        <taxon>Arthropoda</taxon>
        <taxon>Hexapoda</taxon>
        <taxon>Insecta</taxon>
        <taxon>Pterygota</taxon>
        <taxon>Neoptera</taxon>
        <taxon>Endopterygota</taxon>
        <taxon>Coleoptera</taxon>
        <taxon>Polyphaga</taxon>
        <taxon>Cucujiformia</taxon>
        <taxon>Chrysomeloidea</taxon>
        <taxon>Cerambycidae</taxon>
        <taxon>Lamiinae</taxon>
        <taxon>Lamiini</taxon>
        <taxon>Anoplophora</taxon>
    </lineage>
</organism>
<evidence type="ECO:0000256" key="1">
    <source>
        <dbReference type="ARBA" id="ARBA00004613"/>
    </source>
</evidence>
<keyword evidence="3" id="KW-0964">Secreted</keyword>
<comment type="function">
    <text evidence="6">May be a carrier protein for lipids.</text>
</comment>
<dbReference type="CDD" id="cd23992">
    <property type="entry name" value="PBP_GOBP"/>
    <property type="match status" value="1"/>
</dbReference>
<evidence type="ECO:0000256" key="5">
    <source>
        <dbReference type="ARBA" id="ARBA00023180"/>
    </source>
</evidence>
<feature type="signal peptide" evidence="7">
    <location>
        <begin position="1"/>
        <end position="17"/>
    </location>
</feature>
<dbReference type="GO" id="GO:0005549">
    <property type="term" value="F:odorant binding"/>
    <property type="evidence" value="ECO:0007669"/>
    <property type="project" value="InterPro"/>
</dbReference>
<comment type="subcellular location">
    <subcellularLocation>
        <location evidence="1">Secreted</location>
    </subcellularLocation>
</comment>
<dbReference type="EMBL" id="MF975401">
    <property type="protein sequence ID" value="AUF72977.1"/>
    <property type="molecule type" value="mRNA"/>
</dbReference>
<comment type="similarity">
    <text evidence="2">Belongs to the PBP/GOBP family.</text>
</comment>
<evidence type="ECO:0000256" key="4">
    <source>
        <dbReference type="ARBA" id="ARBA00022729"/>
    </source>
</evidence>
<name>A0A2H4ZB47_ANOCN</name>
<feature type="chain" id="PRO_5014195532" evidence="7">
    <location>
        <begin position="18"/>
        <end position="135"/>
    </location>
</feature>
<protein>
    <submittedName>
        <fullName evidence="8">Odorant-binding protein</fullName>
    </submittedName>
</protein>
<dbReference type="GO" id="GO:0005615">
    <property type="term" value="C:extracellular space"/>
    <property type="evidence" value="ECO:0007669"/>
    <property type="project" value="TreeGrafter"/>
</dbReference>
<dbReference type="Pfam" id="PF01395">
    <property type="entry name" value="PBP_GOBP"/>
    <property type="match status" value="1"/>
</dbReference>
<dbReference type="InterPro" id="IPR036728">
    <property type="entry name" value="PBP_GOBP_sf"/>
</dbReference>
<dbReference type="PANTHER" id="PTHR11857">
    <property type="entry name" value="ODORANT BINDING PROTEIN-RELATED"/>
    <property type="match status" value="1"/>
</dbReference>
<evidence type="ECO:0000256" key="2">
    <source>
        <dbReference type="ARBA" id="ARBA00008098"/>
    </source>
</evidence>
<keyword evidence="4 7" id="KW-0732">Signal</keyword>
<dbReference type="PANTHER" id="PTHR11857:SF43">
    <property type="entry name" value="GEO07291P1-RELATED"/>
    <property type="match status" value="1"/>
</dbReference>
<keyword evidence="5" id="KW-0325">Glycoprotein</keyword>
<dbReference type="AlphaFoldDB" id="A0A2H4ZB47"/>
<reference evidence="8" key="1">
    <citation type="journal article" date="2017" name="Sci. Rep.">
        <title>Antennal transcriptome analysis and expression profiles of olfactory genes in Anoplophora chinensis.</title>
        <authorList>
            <person name="Wang J."/>
            <person name="Hu P."/>
            <person name="Gao P."/>
            <person name="Tao J."/>
            <person name="Luo Y."/>
        </authorList>
    </citation>
    <scope>NUCLEOTIDE SEQUENCE</scope>
</reference>
<dbReference type="GO" id="GO:0007608">
    <property type="term" value="P:sensory perception of smell"/>
    <property type="evidence" value="ECO:0007669"/>
    <property type="project" value="TreeGrafter"/>
</dbReference>
<evidence type="ECO:0000256" key="3">
    <source>
        <dbReference type="ARBA" id="ARBA00022525"/>
    </source>
</evidence>
<sequence>MKYFVLSVVCLISAVQGGLLTNEQKQKIMQIHAECLKETGADEAITLQAQKGEYVDDPKLKKQIFCFNKKAGFQNEAGELQVDKIKANLMEMIKDSEKVDELIKQCNIKKENGEETAFAVTKCFHNLSPNKDLLA</sequence>
<evidence type="ECO:0000256" key="6">
    <source>
        <dbReference type="ARBA" id="ARBA00056866"/>
    </source>
</evidence>
<dbReference type="FunFam" id="1.10.238.20:FF:000001">
    <property type="entry name" value="General odorant-binding protein lush"/>
    <property type="match status" value="1"/>
</dbReference>
<dbReference type="InterPro" id="IPR006170">
    <property type="entry name" value="PBP/GOBP"/>
</dbReference>
<dbReference type="SMART" id="SM00708">
    <property type="entry name" value="PhBP"/>
    <property type="match status" value="1"/>
</dbReference>
<dbReference type="SUPFAM" id="SSF47565">
    <property type="entry name" value="Insect pheromone/odorant-binding proteins"/>
    <property type="match status" value="1"/>
</dbReference>
<accession>A0A2H4ZB47</accession>
<evidence type="ECO:0000313" key="8">
    <source>
        <dbReference type="EMBL" id="AUF72977.1"/>
    </source>
</evidence>